<feature type="domain" description="Lyase N-terminal" evidence="8">
    <location>
        <begin position="38"/>
        <end position="210"/>
    </location>
</feature>
<protein>
    <submittedName>
        <fullName evidence="10">Putative chondroitin ABC endolyase 1</fullName>
    </submittedName>
</protein>
<accession>A0A0C5WA52</accession>
<dbReference type="OrthoDB" id="6394136at2"/>
<evidence type="ECO:0000256" key="4">
    <source>
        <dbReference type="PIRSR" id="PIRSR034515-3"/>
    </source>
</evidence>
<dbReference type="GO" id="GO:0046872">
    <property type="term" value="F:metal ion binding"/>
    <property type="evidence" value="ECO:0007669"/>
    <property type="project" value="UniProtKB-KW"/>
</dbReference>
<proteinExistence type="inferred from homology"/>
<dbReference type="Proteomes" id="UP000032303">
    <property type="component" value="Chromosome 2"/>
</dbReference>
<feature type="binding site" evidence="4">
    <location>
        <position position="44"/>
    </location>
    <ligand>
        <name>Ca(2+)</name>
        <dbReference type="ChEBI" id="CHEBI:29108"/>
    </ligand>
</feature>
<feature type="domain" description="Lyase catalytic" evidence="9">
    <location>
        <begin position="226"/>
        <end position="561"/>
    </location>
</feature>
<feature type="binding site" evidence="4">
    <location>
        <position position="191"/>
    </location>
    <ligand>
        <name>Ca(2+)</name>
        <dbReference type="ChEBI" id="CHEBI:29108"/>
    </ligand>
</feature>
<feature type="region of interest" description="Disordered" evidence="5">
    <location>
        <begin position="998"/>
        <end position="1036"/>
    </location>
</feature>
<dbReference type="GO" id="GO:0005975">
    <property type="term" value="P:carbohydrate metabolic process"/>
    <property type="evidence" value="ECO:0007669"/>
    <property type="project" value="InterPro"/>
</dbReference>
<dbReference type="EMBL" id="CP005974">
    <property type="protein sequence ID" value="AJR08451.1"/>
    <property type="molecule type" value="Genomic_DNA"/>
</dbReference>
<dbReference type="STRING" id="658445.H744_2c1785"/>
<dbReference type="GO" id="GO:0034000">
    <property type="term" value="F:chondroitin-sulfate-ABC endolyase activity"/>
    <property type="evidence" value="ECO:0007669"/>
    <property type="project" value="InterPro"/>
</dbReference>
<dbReference type="Pfam" id="PF09092">
    <property type="entry name" value="Lyase_N"/>
    <property type="match status" value="1"/>
</dbReference>
<reference evidence="10 11" key="1">
    <citation type="submission" date="2013-05" db="EMBL/GenBank/DDBJ databases">
        <title>Complete genome sequence of the lipase-producing bacterium Photobacterium gaetbulicola Gung47.</title>
        <authorList>
            <person name="Kim Y.-O."/>
        </authorList>
    </citation>
    <scope>NUCLEOTIDE SEQUENCE [LARGE SCALE GENOMIC DNA]</scope>
    <source>
        <strain evidence="10 11">Gung47</strain>
    </source>
</reference>
<organism evidence="10 11">
    <name type="scientific">Photobacterium gaetbulicola Gung47</name>
    <dbReference type="NCBI Taxonomy" id="658445"/>
    <lineage>
        <taxon>Bacteria</taxon>
        <taxon>Pseudomonadati</taxon>
        <taxon>Pseudomonadota</taxon>
        <taxon>Gammaproteobacteria</taxon>
        <taxon>Vibrionales</taxon>
        <taxon>Vibrionaceae</taxon>
        <taxon>Photobacterium</taxon>
    </lineage>
</organism>
<feature type="signal peptide" evidence="6">
    <location>
        <begin position="1"/>
        <end position="23"/>
    </location>
</feature>
<evidence type="ECO:0000259" key="7">
    <source>
        <dbReference type="Pfam" id="PF02278"/>
    </source>
</evidence>
<dbReference type="SUPFAM" id="SSF74650">
    <property type="entry name" value="Galactose mutarotase-like"/>
    <property type="match status" value="1"/>
</dbReference>
<dbReference type="SUPFAM" id="SSF49785">
    <property type="entry name" value="Galactose-binding domain-like"/>
    <property type="match status" value="1"/>
</dbReference>
<feature type="active site" description="Proton acceptor" evidence="3">
    <location>
        <position position="371"/>
    </location>
</feature>
<keyword evidence="4" id="KW-0106">Calcium</keyword>
<feature type="domain" description="Polysaccharide lyase family 8 central" evidence="7">
    <location>
        <begin position="606"/>
        <end position="859"/>
    </location>
</feature>
<feature type="binding site" evidence="4">
    <location>
        <position position="42"/>
    </location>
    <ligand>
        <name>Ca(2+)</name>
        <dbReference type="ChEBI" id="CHEBI:29108"/>
    </ligand>
</feature>
<dbReference type="KEGG" id="pgb:H744_2c1785"/>
<dbReference type="InterPro" id="IPR015177">
    <property type="entry name" value="Lyase_catalyt"/>
</dbReference>
<evidence type="ECO:0000256" key="3">
    <source>
        <dbReference type="PIRSR" id="PIRSR034515-1"/>
    </source>
</evidence>
<dbReference type="Gene3D" id="2.60.120.430">
    <property type="entry name" value="Galactose-binding lectin"/>
    <property type="match status" value="1"/>
</dbReference>
<dbReference type="PANTHER" id="PTHR37322">
    <property type="match status" value="1"/>
</dbReference>
<evidence type="ECO:0000259" key="9">
    <source>
        <dbReference type="Pfam" id="PF09093"/>
    </source>
</evidence>
<feature type="chain" id="PRO_5002183967" evidence="6">
    <location>
        <begin position="24"/>
        <end position="1055"/>
    </location>
</feature>
<dbReference type="InterPro" id="IPR014718">
    <property type="entry name" value="GH-type_carb-bd"/>
</dbReference>
<dbReference type="InterPro" id="IPR039174">
    <property type="entry name" value="Chondroitin_ABC_lyase"/>
</dbReference>
<feature type="active site" description="Proton donor" evidence="3">
    <location>
        <position position="490"/>
    </location>
</feature>
<dbReference type="InterPro" id="IPR011071">
    <property type="entry name" value="Lyase_8-like_C"/>
</dbReference>
<dbReference type="InterPro" id="IPR024200">
    <property type="entry name" value="Chondroitinase_ABC_I"/>
</dbReference>
<evidence type="ECO:0000313" key="11">
    <source>
        <dbReference type="Proteomes" id="UP000032303"/>
    </source>
</evidence>
<dbReference type="InterPro" id="IPR015176">
    <property type="entry name" value="Lyase_N"/>
</dbReference>
<dbReference type="SUPFAM" id="SSF48230">
    <property type="entry name" value="Chondroitin AC/alginate lyase"/>
    <property type="match status" value="1"/>
</dbReference>
<gene>
    <name evidence="10" type="ORF">H744_2c1785</name>
</gene>
<dbReference type="GO" id="GO:0030246">
    <property type="term" value="F:carbohydrate binding"/>
    <property type="evidence" value="ECO:0007669"/>
    <property type="project" value="InterPro"/>
</dbReference>
<keyword evidence="2 10" id="KW-0456">Lyase</keyword>
<evidence type="ECO:0000259" key="8">
    <source>
        <dbReference type="Pfam" id="PF09092"/>
    </source>
</evidence>
<keyword evidence="11" id="KW-1185">Reference proteome</keyword>
<dbReference type="AlphaFoldDB" id="A0A0C5WA52"/>
<keyword evidence="4" id="KW-0479">Metal-binding</keyword>
<dbReference type="InterPro" id="IPR008929">
    <property type="entry name" value="Chondroitin_lyas"/>
</dbReference>
<dbReference type="HOGENOM" id="CLU_011258_0_0_6"/>
<evidence type="ECO:0000256" key="5">
    <source>
        <dbReference type="SAM" id="MobiDB-lite"/>
    </source>
</evidence>
<dbReference type="Pfam" id="PF02278">
    <property type="entry name" value="Lyase_8"/>
    <property type="match status" value="1"/>
</dbReference>
<feature type="active site" description="Proton acceptor" evidence="3">
    <location>
        <position position="483"/>
    </location>
</feature>
<dbReference type="InterPro" id="IPR008979">
    <property type="entry name" value="Galactose-bd-like_sf"/>
</dbReference>
<name>A0A0C5WA52_9GAMM</name>
<dbReference type="GO" id="GO:0006027">
    <property type="term" value="P:glycosaminoglycan catabolic process"/>
    <property type="evidence" value="ECO:0007669"/>
    <property type="project" value="InterPro"/>
</dbReference>
<sequence>MKPHLLSYSLPVAFQTLSLCVAAALWTPDTQANADLTAQIESFEANALPADLSGQGISLTTERAIMGDQALVWSWDKADASITLKRHFSRLSDKEANEAKGVYSGYTQVLSFWLYNETPQDNDLRIRLGNASSFTDEFTINLNFSGWRAVGVSLNNDFNLGQNSSHAATMDLQQLRIQAPRGVASGTLIIDRIMVSVDDNRYQWSDEQVTTRYDVPEIDFGLSSPLPAVSQAELDDAEQIKASLIDAFSSNPGTIDSLESRFAQFEIEKNSQGVISGRHIITDKQQVIYQPDHLSPTDKPDFDQYALLGESDSSGDKLAGYAELMLDLGKAYHHAAFINDRERIADMYLLMTEHLLDQGYTHGSSLVTTHHWGYSGRWWYISALMMEQPLTQKSLLSPVYQALLWFSREFKESFDMALKPDSSNLDYFNTLSRQHLALLLLNPDDQERIALLHKFSQFFSGALAQTPPGTHDGLREDGTAWRHHGHYPGYAFPAFENAAHVSFMLKDSAFEIAEPALDKLKKAMIAGWHYSNPYVPLALSGRHPFTDLSVSRYNNGIKWLAQSYPILDRTLASIHLQVGNYSQAQSKAIFGEEVEPAALPQGSWSFNGGAFAVHRSGDKMAVIKGYNQDVWSAEIYTNDNRYGRYQSHGSVHVIPAGDPVDNGYQQNGWDWNRNPGATAIHLDYDQLESPKSSTLMLRSDEGLSGATSLDNRFTLFSFKHKAPQNLAQFEPTFVAEKHVLAAGNQLYLSGNGISNQDGQHATETTLFQLAMTPQSSGIWINGQHHDATSFTTELGSGDWIIDDNGVGYYLIEADKVKVRRGAQQSRHNKTKADTSGQFSSAWIDHGVAPANAGYQYVMVMDTTPAEMASLASAFATSPRFSTLERSLNGHVVNDRANNLFGYTSFAANDFSQGPVKHLGTASQLLVQQDKKEMSLSVSSLTLNIGEDDAPTQPVSIRIELTGKWDVDTQGINYYYQGNNTVVTVSSLFGQAATVALSQDGGNDGNGNGGDTGGGEDNGGDGNGNSGQPASGGSGGSSSALGLIMLAILAARRTRL</sequence>
<evidence type="ECO:0000256" key="6">
    <source>
        <dbReference type="SAM" id="SignalP"/>
    </source>
</evidence>
<dbReference type="PIRSF" id="PIRSF034515">
    <property type="entry name" value="Chondroitinase"/>
    <property type="match status" value="1"/>
</dbReference>
<dbReference type="SUPFAM" id="SSF49863">
    <property type="entry name" value="Hyaluronate lyase-like, C-terminal domain"/>
    <property type="match status" value="1"/>
</dbReference>
<feature type="compositionally biased region" description="Gly residues" evidence="5">
    <location>
        <begin position="1001"/>
        <end position="1035"/>
    </location>
</feature>
<dbReference type="Pfam" id="PF09093">
    <property type="entry name" value="Lyase_catalyt"/>
    <property type="match status" value="1"/>
</dbReference>
<dbReference type="PANTHER" id="PTHR37322:SF3">
    <property type="entry name" value="CHONDROITIN SULFATE ABC EXOLYASE"/>
    <property type="match status" value="1"/>
</dbReference>
<evidence type="ECO:0000256" key="1">
    <source>
        <dbReference type="ARBA" id="ARBA00006699"/>
    </source>
</evidence>
<dbReference type="PATRIC" id="fig|658445.3.peg.3705"/>
<dbReference type="Gene3D" id="2.60.220.10">
    <property type="entry name" value="Polysaccharide lyase family 8-like, C-terminal"/>
    <property type="match status" value="1"/>
</dbReference>
<evidence type="ECO:0000313" key="10">
    <source>
        <dbReference type="EMBL" id="AJR08451.1"/>
    </source>
</evidence>
<evidence type="ECO:0000256" key="2">
    <source>
        <dbReference type="ARBA" id="ARBA00023239"/>
    </source>
</evidence>
<dbReference type="InterPro" id="IPR011013">
    <property type="entry name" value="Gal_mutarotase_sf_dom"/>
</dbReference>
<comment type="similarity">
    <text evidence="1">Belongs to the polysaccharide lyase 8 family.</text>
</comment>
<dbReference type="Gene3D" id="1.50.10.100">
    <property type="entry name" value="Chondroitin AC/alginate lyase"/>
    <property type="match status" value="1"/>
</dbReference>
<dbReference type="Gene3D" id="2.70.98.10">
    <property type="match status" value="1"/>
</dbReference>
<keyword evidence="6" id="KW-0732">Signal</keyword>
<dbReference type="GO" id="GO:0005576">
    <property type="term" value="C:extracellular region"/>
    <property type="evidence" value="ECO:0007669"/>
    <property type="project" value="InterPro"/>
</dbReference>
<dbReference type="InterPro" id="IPR003159">
    <property type="entry name" value="Lyase_8_central_dom"/>
</dbReference>